<evidence type="ECO:0000313" key="6">
    <source>
        <dbReference type="Proteomes" id="UP001152320"/>
    </source>
</evidence>
<dbReference type="GO" id="GO:0004888">
    <property type="term" value="F:transmembrane signaling receptor activity"/>
    <property type="evidence" value="ECO:0007669"/>
    <property type="project" value="InterPro"/>
</dbReference>
<dbReference type="InterPro" id="IPR006201">
    <property type="entry name" value="Neur_channel"/>
</dbReference>
<dbReference type="GO" id="GO:0005230">
    <property type="term" value="F:extracellular ligand-gated monoatomic ion channel activity"/>
    <property type="evidence" value="ECO:0007669"/>
    <property type="project" value="InterPro"/>
</dbReference>
<dbReference type="Gene3D" id="2.70.170.10">
    <property type="entry name" value="Neurotransmitter-gated ion-channel ligand-binding domain"/>
    <property type="match status" value="1"/>
</dbReference>
<dbReference type="Gene3D" id="1.20.58.390">
    <property type="entry name" value="Neurotransmitter-gated ion-channel transmembrane domain"/>
    <property type="match status" value="1"/>
</dbReference>
<keyword evidence="3" id="KW-0812">Transmembrane</keyword>
<dbReference type="InterPro" id="IPR038050">
    <property type="entry name" value="Neuro_actylchol_rec"/>
</dbReference>
<dbReference type="Pfam" id="PF02931">
    <property type="entry name" value="Neur_chan_LBD"/>
    <property type="match status" value="1"/>
</dbReference>
<reference evidence="5" key="1">
    <citation type="submission" date="2021-10" db="EMBL/GenBank/DDBJ databases">
        <title>Tropical sea cucumber genome reveals ecological adaptation and Cuvierian tubules defense mechanism.</title>
        <authorList>
            <person name="Chen T."/>
        </authorList>
    </citation>
    <scope>NUCLEOTIDE SEQUENCE</scope>
    <source>
        <strain evidence="5">Nanhai2018</strain>
        <tissue evidence="5">Muscle</tissue>
    </source>
</reference>
<keyword evidence="6" id="KW-1185">Reference proteome</keyword>
<keyword evidence="2 3" id="KW-0472">Membrane</keyword>
<feature type="domain" description="Neurotransmitter-gated ion-channel ligand-binding" evidence="4">
    <location>
        <begin position="5"/>
        <end position="129"/>
    </location>
</feature>
<protein>
    <submittedName>
        <fullName evidence="5">Neuronal acetylcholine receptor subunit alpha-10</fullName>
    </submittedName>
</protein>
<dbReference type="Proteomes" id="UP001152320">
    <property type="component" value="Unassembled WGS sequence"/>
</dbReference>
<evidence type="ECO:0000256" key="2">
    <source>
        <dbReference type="ARBA" id="ARBA00023136"/>
    </source>
</evidence>
<feature type="transmembrane region" description="Helical" evidence="3">
    <location>
        <begin position="194"/>
        <end position="214"/>
    </location>
</feature>
<proteinExistence type="predicted"/>
<comment type="caution">
    <text evidence="5">The sequence shown here is derived from an EMBL/GenBank/DDBJ whole genome shotgun (WGS) entry which is preliminary data.</text>
</comment>
<organism evidence="5 6">
    <name type="scientific">Holothuria leucospilota</name>
    <name type="common">Black long sea cucumber</name>
    <name type="synonym">Mertensiothuria leucospilota</name>
    <dbReference type="NCBI Taxonomy" id="206669"/>
    <lineage>
        <taxon>Eukaryota</taxon>
        <taxon>Metazoa</taxon>
        <taxon>Echinodermata</taxon>
        <taxon>Eleutherozoa</taxon>
        <taxon>Echinozoa</taxon>
        <taxon>Holothuroidea</taxon>
        <taxon>Aspidochirotacea</taxon>
        <taxon>Aspidochirotida</taxon>
        <taxon>Holothuriidae</taxon>
        <taxon>Holothuria</taxon>
    </lineage>
</organism>
<dbReference type="EMBL" id="JAIZAY010002123">
    <property type="protein sequence ID" value="KAJ8017403.1"/>
    <property type="molecule type" value="Genomic_DNA"/>
</dbReference>
<feature type="transmembrane region" description="Helical" evidence="3">
    <location>
        <begin position="133"/>
        <end position="154"/>
    </location>
</feature>
<feature type="transmembrane region" description="Helical" evidence="3">
    <location>
        <begin position="270"/>
        <end position="290"/>
    </location>
</feature>
<dbReference type="SUPFAM" id="SSF63712">
    <property type="entry name" value="Nicotinic receptor ligand binding domain-like"/>
    <property type="match status" value="1"/>
</dbReference>
<dbReference type="PROSITE" id="PS00236">
    <property type="entry name" value="NEUROTR_ION_CHANNEL"/>
    <property type="match status" value="1"/>
</dbReference>
<keyword evidence="3" id="KW-1133">Transmembrane helix</keyword>
<evidence type="ECO:0000259" key="4">
    <source>
        <dbReference type="Pfam" id="PF02931"/>
    </source>
</evidence>
<gene>
    <name evidence="5" type="ORF">HOLleu_45218</name>
</gene>
<feature type="transmembrane region" description="Helical" evidence="3">
    <location>
        <begin position="166"/>
        <end position="188"/>
    </location>
</feature>
<dbReference type="InterPro" id="IPR036734">
    <property type="entry name" value="Neur_chan_lig-bd_sf"/>
</dbReference>
<comment type="subcellular location">
    <subcellularLocation>
        <location evidence="1">Membrane</location>
        <topology evidence="1">Multi-pass membrane protein</topology>
    </subcellularLocation>
</comment>
<evidence type="ECO:0000313" key="5">
    <source>
        <dbReference type="EMBL" id="KAJ8017403.1"/>
    </source>
</evidence>
<accession>A0A9Q1B9V0</accession>
<dbReference type="AlphaFoldDB" id="A0A9Q1B9V0"/>
<evidence type="ECO:0000256" key="3">
    <source>
        <dbReference type="SAM" id="Phobius"/>
    </source>
</evidence>
<dbReference type="InterPro" id="IPR018000">
    <property type="entry name" value="Neurotransmitter_ion_chnl_CS"/>
</dbReference>
<dbReference type="GO" id="GO:0016020">
    <property type="term" value="C:membrane"/>
    <property type="evidence" value="ECO:0007669"/>
    <property type="project" value="UniProtKB-SubCell"/>
</dbReference>
<keyword evidence="5" id="KW-0675">Receptor</keyword>
<name>A0A9Q1B9V0_HOLLE</name>
<dbReference type="InterPro" id="IPR006202">
    <property type="entry name" value="Neur_chan_lig-bd"/>
</dbReference>
<sequence length="292" mass="34387">METDYVKLFSNGTIYWYTLAMTTSYCRVNVKHFPFDKQKCVLTFTTWLYQSTERSYQKSNKVKIFFDLQQAFYIIDDIIKNEMYKNYEVSSGLWVWDITDLHAGNNSYYCSTCNNQEQSYITYTVEMTRTEHVWHFLIYLLPCMVLSTMLILIVELTRRYDVDAPNFGLTCILTLFVFLTFLFTQLPATGPPIMGFYIVVLIVEAVSATVYVTFRKAPRSCTKDDHIALADRKRDNKTLTEDTEDEKSKTTVTRMKTGWMGWIDKWIIRWWCFTGINMVFVIIFFPVIGFGK</sequence>
<evidence type="ECO:0000256" key="1">
    <source>
        <dbReference type="ARBA" id="ARBA00004141"/>
    </source>
</evidence>
<dbReference type="PANTHER" id="PTHR18945">
    <property type="entry name" value="NEUROTRANSMITTER GATED ION CHANNEL"/>
    <property type="match status" value="1"/>
</dbReference>